<evidence type="ECO:0000256" key="3">
    <source>
        <dbReference type="ARBA" id="ARBA00022723"/>
    </source>
</evidence>
<proteinExistence type="inferred from homology"/>
<comment type="similarity">
    <text evidence="2">Belongs to the krueppel C2H2-type zinc-finger protein family.</text>
</comment>
<keyword evidence="8" id="KW-0238">DNA-binding</keyword>
<keyword evidence="7" id="KW-0805">Transcription regulation</keyword>
<name>A0A851ESY8_9CORV</name>
<evidence type="ECO:0000259" key="12">
    <source>
        <dbReference type="PROSITE" id="PS50157"/>
    </source>
</evidence>
<evidence type="ECO:0000256" key="11">
    <source>
        <dbReference type="PROSITE-ProRule" id="PRU00042"/>
    </source>
</evidence>
<dbReference type="GO" id="GO:0000978">
    <property type="term" value="F:RNA polymerase II cis-regulatory region sequence-specific DNA binding"/>
    <property type="evidence" value="ECO:0007669"/>
    <property type="project" value="TreeGrafter"/>
</dbReference>
<dbReference type="AlphaFoldDB" id="A0A851ESY8"/>
<dbReference type="GO" id="GO:0008270">
    <property type="term" value="F:zinc ion binding"/>
    <property type="evidence" value="ECO:0007669"/>
    <property type="project" value="UniProtKB-KW"/>
</dbReference>
<keyword evidence="5 11" id="KW-0863">Zinc-finger</keyword>
<keyword evidence="14" id="KW-1185">Reference proteome</keyword>
<evidence type="ECO:0000313" key="13">
    <source>
        <dbReference type="EMBL" id="NWI84100.1"/>
    </source>
</evidence>
<feature type="non-terminal residue" evidence="13">
    <location>
        <position position="51"/>
    </location>
</feature>
<dbReference type="PANTHER" id="PTHR24399:SF54">
    <property type="entry name" value="GASTRULA ZINC FINGER PROTEIN XLCGF26.1-LIKE-RELATED"/>
    <property type="match status" value="1"/>
</dbReference>
<evidence type="ECO:0000313" key="14">
    <source>
        <dbReference type="Proteomes" id="UP000604080"/>
    </source>
</evidence>
<dbReference type="PANTHER" id="PTHR24399">
    <property type="entry name" value="ZINC FINGER AND BTB DOMAIN-CONTAINING"/>
    <property type="match status" value="1"/>
</dbReference>
<organism evidence="13 14">
    <name type="scientific">Dryoscopus gambensis</name>
    <dbReference type="NCBI Taxonomy" id="85069"/>
    <lineage>
        <taxon>Eukaryota</taxon>
        <taxon>Metazoa</taxon>
        <taxon>Chordata</taxon>
        <taxon>Craniata</taxon>
        <taxon>Vertebrata</taxon>
        <taxon>Euteleostomi</taxon>
        <taxon>Archelosauria</taxon>
        <taxon>Archosauria</taxon>
        <taxon>Dinosauria</taxon>
        <taxon>Saurischia</taxon>
        <taxon>Theropoda</taxon>
        <taxon>Coelurosauria</taxon>
        <taxon>Aves</taxon>
        <taxon>Neognathae</taxon>
        <taxon>Neoaves</taxon>
        <taxon>Telluraves</taxon>
        <taxon>Australaves</taxon>
        <taxon>Passeriformes</taxon>
        <taxon>Corvoidea</taxon>
        <taxon>Malaconotidae</taxon>
        <taxon>Dryoscopus</taxon>
    </lineage>
</organism>
<keyword evidence="6" id="KW-0862">Zinc</keyword>
<feature type="domain" description="C2H2-type" evidence="12">
    <location>
        <begin position="26"/>
        <end position="51"/>
    </location>
</feature>
<keyword evidence="4" id="KW-0677">Repeat</keyword>
<keyword evidence="3" id="KW-0479">Metal-binding</keyword>
<dbReference type="Proteomes" id="UP000604080">
    <property type="component" value="Unassembled WGS sequence"/>
</dbReference>
<dbReference type="GO" id="GO:0001817">
    <property type="term" value="P:regulation of cytokine production"/>
    <property type="evidence" value="ECO:0007669"/>
    <property type="project" value="TreeGrafter"/>
</dbReference>
<evidence type="ECO:0000256" key="10">
    <source>
        <dbReference type="ARBA" id="ARBA00023242"/>
    </source>
</evidence>
<evidence type="ECO:0000256" key="4">
    <source>
        <dbReference type="ARBA" id="ARBA00022737"/>
    </source>
</evidence>
<evidence type="ECO:0000256" key="9">
    <source>
        <dbReference type="ARBA" id="ARBA00023163"/>
    </source>
</evidence>
<dbReference type="GO" id="GO:0001227">
    <property type="term" value="F:DNA-binding transcription repressor activity, RNA polymerase II-specific"/>
    <property type="evidence" value="ECO:0007669"/>
    <property type="project" value="TreeGrafter"/>
</dbReference>
<comment type="caution">
    <text evidence="13">The sequence shown here is derived from an EMBL/GenBank/DDBJ whole genome shotgun (WGS) entry which is preliminary data.</text>
</comment>
<evidence type="ECO:0000256" key="8">
    <source>
        <dbReference type="ARBA" id="ARBA00023125"/>
    </source>
</evidence>
<dbReference type="InterPro" id="IPR013087">
    <property type="entry name" value="Znf_C2H2_type"/>
</dbReference>
<evidence type="ECO:0000256" key="1">
    <source>
        <dbReference type="ARBA" id="ARBA00004123"/>
    </source>
</evidence>
<accession>A0A851ESY8</accession>
<feature type="non-terminal residue" evidence="13">
    <location>
        <position position="1"/>
    </location>
</feature>
<evidence type="ECO:0000256" key="7">
    <source>
        <dbReference type="ARBA" id="ARBA00023015"/>
    </source>
</evidence>
<dbReference type="EMBL" id="WEIT01041774">
    <property type="protein sequence ID" value="NWI84100.1"/>
    <property type="molecule type" value="Genomic_DNA"/>
</dbReference>
<protein>
    <submittedName>
        <fullName evidence="13">ZN660 protein</fullName>
    </submittedName>
</protein>
<dbReference type="SUPFAM" id="SSF57667">
    <property type="entry name" value="beta-beta-alpha zinc fingers"/>
    <property type="match status" value="1"/>
</dbReference>
<keyword evidence="10" id="KW-0539">Nucleus</keyword>
<dbReference type="FunFam" id="3.30.160.60:FF:000206">
    <property type="entry name" value="zinc finger protein 202 isoform X1"/>
    <property type="match status" value="1"/>
</dbReference>
<dbReference type="GO" id="GO:0002682">
    <property type="term" value="P:regulation of immune system process"/>
    <property type="evidence" value="ECO:0007669"/>
    <property type="project" value="TreeGrafter"/>
</dbReference>
<evidence type="ECO:0000256" key="6">
    <source>
        <dbReference type="ARBA" id="ARBA00022833"/>
    </source>
</evidence>
<dbReference type="PROSITE" id="PS50157">
    <property type="entry name" value="ZINC_FINGER_C2H2_2"/>
    <property type="match status" value="1"/>
</dbReference>
<sequence length="51" mass="5869">REGSRRSGQSSELVVHEQLHDGEMPHKCSEWGKSFSRSSQLILHRRIHSGE</sequence>
<dbReference type="InterPro" id="IPR036236">
    <property type="entry name" value="Znf_C2H2_sf"/>
</dbReference>
<evidence type="ECO:0000256" key="2">
    <source>
        <dbReference type="ARBA" id="ARBA00006991"/>
    </source>
</evidence>
<dbReference type="GO" id="GO:0005654">
    <property type="term" value="C:nucleoplasm"/>
    <property type="evidence" value="ECO:0007669"/>
    <property type="project" value="TreeGrafter"/>
</dbReference>
<gene>
    <name evidence="13" type="primary">Znf660</name>
    <name evidence="13" type="ORF">DRYGAM_R07666</name>
</gene>
<comment type="subcellular location">
    <subcellularLocation>
        <location evidence="1">Nucleus</location>
    </subcellularLocation>
</comment>
<dbReference type="Gene3D" id="3.30.160.60">
    <property type="entry name" value="Classic Zinc Finger"/>
    <property type="match status" value="1"/>
</dbReference>
<evidence type="ECO:0000256" key="5">
    <source>
        <dbReference type="ARBA" id="ARBA00022771"/>
    </source>
</evidence>
<keyword evidence="9" id="KW-0804">Transcription</keyword>
<reference evidence="13" key="1">
    <citation type="submission" date="2019-10" db="EMBL/GenBank/DDBJ databases">
        <title>Bird 10,000 Genomes (B10K) Project - Family phase.</title>
        <authorList>
            <person name="Zhang G."/>
        </authorList>
    </citation>
    <scope>NUCLEOTIDE SEQUENCE</scope>
    <source>
        <strain evidence="13">B10K-DU-002-56</strain>
        <tissue evidence="13">Muscle</tissue>
    </source>
</reference>